<dbReference type="Proteomes" id="UP000774750">
    <property type="component" value="Unassembled WGS sequence"/>
</dbReference>
<dbReference type="CDD" id="cd02028">
    <property type="entry name" value="UMPK_like"/>
    <property type="match status" value="1"/>
</dbReference>
<dbReference type="GO" id="GO:0005524">
    <property type="term" value="F:ATP binding"/>
    <property type="evidence" value="ECO:0007669"/>
    <property type="project" value="InterPro"/>
</dbReference>
<reference evidence="2" key="1">
    <citation type="submission" date="2020-08" db="EMBL/GenBank/DDBJ databases">
        <authorList>
            <person name="Cejkova D."/>
            <person name="Kubasova T."/>
            <person name="Jahodarova E."/>
            <person name="Rychlik I."/>
        </authorList>
    </citation>
    <scope>NUCLEOTIDE SEQUENCE</scope>
    <source>
        <strain evidence="2">An559</strain>
    </source>
</reference>
<dbReference type="AlphaFoldDB" id="A0A939BCE1"/>
<comment type="caution">
    <text evidence="2">The sequence shown here is derived from an EMBL/GenBank/DDBJ whole genome shotgun (WGS) entry which is preliminary data.</text>
</comment>
<feature type="domain" description="Phosphoribulokinase/uridine kinase" evidence="1">
    <location>
        <begin position="59"/>
        <end position="254"/>
    </location>
</feature>
<dbReference type="RefSeq" id="WP_204444348.1">
    <property type="nucleotide sequence ID" value="NZ_JACJKY010000003.1"/>
</dbReference>
<proteinExistence type="predicted"/>
<evidence type="ECO:0000313" key="3">
    <source>
        <dbReference type="Proteomes" id="UP000774750"/>
    </source>
</evidence>
<sequence>MTFAGKDENNKVSVSWINGMVLYYPQKLVEWSERMYEDQLLETAQNIAKRRGECSILLLSGPSASSKTTTAGKISAYLEAEGVRSAVISLDDFFVDRDKLPRLPNGKTDFESIHTLDHEELSRCFDTLLKNGRADFPMFDFTTGKRSPVRREITVDHDSILVVEGIHALNPEITAQHDKNSFLKLYISPNSDYVLDDKRVLTAREIRLIRRIVRDHFHRNNPVEGTMGMWVEVVRSEIANIIPYKKEADFIVDSTVLYEPAIWTHYLSSVLSADEVSAQYRAKIMRLREALSMFVPLSESYLPEKTVLREFLA</sequence>
<evidence type="ECO:0000259" key="1">
    <source>
        <dbReference type="Pfam" id="PF00485"/>
    </source>
</evidence>
<dbReference type="InterPro" id="IPR006083">
    <property type="entry name" value="PRK/URK"/>
</dbReference>
<dbReference type="EMBL" id="JACJKY010000003">
    <property type="protein sequence ID" value="MBM6919989.1"/>
    <property type="molecule type" value="Genomic_DNA"/>
</dbReference>
<accession>A0A939BCE1</accession>
<keyword evidence="3" id="KW-1185">Reference proteome</keyword>
<keyword evidence="2" id="KW-0418">Kinase</keyword>
<protein>
    <submittedName>
        <fullName evidence="2">Nucleoside kinase</fullName>
    </submittedName>
</protein>
<keyword evidence="2" id="KW-0808">Transferase</keyword>
<dbReference type="Gene3D" id="3.40.50.300">
    <property type="entry name" value="P-loop containing nucleotide triphosphate hydrolases"/>
    <property type="match status" value="1"/>
</dbReference>
<dbReference type="GO" id="GO:0016301">
    <property type="term" value="F:kinase activity"/>
    <property type="evidence" value="ECO:0007669"/>
    <property type="project" value="UniProtKB-KW"/>
</dbReference>
<dbReference type="InterPro" id="IPR027417">
    <property type="entry name" value="P-loop_NTPase"/>
</dbReference>
<gene>
    <name evidence="2" type="ORF">H6A12_02285</name>
</gene>
<name>A0A939BCE1_9FIRM</name>
<dbReference type="PANTHER" id="PTHR10285">
    <property type="entry name" value="URIDINE KINASE"/>
    <property type="match status" value="1"/>
</dbReference>
<dbReference type="Pfam" id="PF00485">
    <property type="entry name" value="PRK"/>
    <property type="match status" value="1"/>
</dbReference>
<evidence type="ECO:0000313" key="2">
    <source>
        <dbReference type="EMBL" id="MBM6919989.1"/>
    </source>
</evidence>
<reference evidence="2" key="2">
    <citation type="journal article" date="2021" name="Sci. Rep.">
        <title>The distribution of antibiotic resistance genes in chicken gut microbiota commensals.</title>
        <authorList>
            <person name="Juricova H."/>
            <person name="Matiasovicova J."/>
            <person name="Kubasova T."/>
            <person name="Cejkova D."/>
            <person name="Rychlik I."/>
        </authorList>
    </citation>
    <scope>NUCLEOTIDE SEQUENCE</scope>
    <source>
        <strain evidence="2">An559</strain>
    </source>
</reference>
<organism evidence="2 3">
    <name type="scientific">Merdimmobilis hominis</name>
    <dbReference type="NCBI Taxonomy" id="2897707"/>
    <lineage>
        <taxon>Bacteria</taxon>
        <taxon>Bacillati</taxon>
        <taxon>Bacillota</taxon>
        <taxon>Clostridia</taxon>
        <taxon>Eubacteriales</taxon>
        <taxon>Oscillospiraceae</taxon>
        <taxon>Merdimmobilis</taxon>
    </lineage>
</organism>
<dbReference type="SUPFAM" id="SSF52540">
    <property type="entry name" value="P-loop containing nucleoside triphosphate hydrolases"/>
    <property type="match status" value="1"/>
</dbReference>